<organism evidence="1 2">
    <name type="scientific">Trifolium medium</name>
    <dbReference type="NCBI Taxonomy" id="97028"/>
    <lineage>
        <taxon>Eukaryota</taxon>
        <taxon>Viridiplantae</taxon>
        <taxon>Streptophyta</taxon>
        <taxon>Embryophyta</taxon>
        <taxon>Tracheophyta</taxon>
        <taxon>Spermatophyta</taxon>
        <taxon>Magnoliopsida</taxon>
        <taxon>eudicotyledons</taxon>
        <taxon>Gunneridae</taxon>
        <taxon>Pentapetalae</taxon>
        <taxon>rosids</taxon>
        <taxon>fabids</taxon>
        <taxon>Fabales</taxon>
        <taxon>Fabaceae</taxon>
        <taxon>Papilionoideae</taxon>
        <taxon>50 kb inversion clade</taxon>
        <taxon>NPAAA clade</taxon>
        <taxon>Hologalegina</taxon>
        <taxon>IRL clade</taxon>
        <taxon>Trifolieae</taxon>
        <taxon>Trifolium</taxon>
    </lineage>
</organism>
<accession>A0A392RBV2</accession>
<comment type="caution">
    <text evidence="1">The sequence shown here is derived from an EMBL/GenBank/DDBJ whole genome shotgun (WGS) entry which is preliminary data.</text>
</comment>
<evidence type="ECO:0000313" key="2">
    <source>
        <dbReference type="Proteomes" id="UP000265520"/>
    </source>
</evidence>
<feature type="non-terminal residue" evidence="1">
    <location>
        <position position="1"/>
    </location>
</feature>
<reference evidence="1 2" key="1">
    <citation type="journal article" date="2018" name="Front. Plant Sci.">
        <title>Red Clover (Trifolium pratense) and Zigzag Clover (T. medium) - A Picture of Genomic Similarities and Differences.</title>
        <authorList>
            <person name="Dluhosova J."/>
            <person name="Istvanek J."/>
            <person name="Nedelnik J."/>
            <person name="Repkova J."/>
        </authorList>
    </citation>
    <scope>NUCLEOTIDE SEQUENCE [LARGE SCALE GENOMIC DNA]</scope>
    <source>
        <strain evidence="2">cv. 10/8</strain>
        <tissue evidence="1">Leaf</tissue>
    </source>
</reference>
<proteinExistence type="predicted"/>
<name>A0A392RBV2_9FABA</name>
<dbReference type="EMBL" id="LXQA010206398">
    <property type="protein sequence ID" value="MCI33667.1"/>
    <property type="molecule type" value="Genomic_DNA"/>
</dbReference>
<dbReference type="Proteomes" id="UP000265520">
    <property type="component" value="Unassembled WGS sequence"/>
</dbReference>
<dbReference type="AlphaFoldDB" id="A0A392RBV2"/>
<protein>
    <submittedName>
        <fullName evidence="1">Uncharacterized protein</fullName>
    </submittedName>
</protein>
<sequence>VGAPKNTIPIYKLSDYEVSRKLSDLDKAAGLACKIEDACTE</sequence>
<evidence type="ECO:0000313" key="1">
    <source>
        <dbReference type="EMBL" id="MCI33667.1"/>
    </source>
</evidence>
<keyword evidence="2" id="KW-1185">Reference proteome</keyword>